<dbReference type="InterPro" id="IPR012854">
    <property type="entry name" value="Cu_amine_oxidase-like_N"/>
</dbReference>
<feature type="domain" description="Sortilin N-terminal" evidence="3">
    <location>
        <begin position="187"/>
        <end position="290"/>
    </location>
</feature>
<evidence type="ECO:0000313" key="4">
    <source>
        <dbReference type="EMBL" id="MZP43130.1"/>
    </source>
</evidence>
<dbReference type="EMBL" id="WXEX01000006">
    <property type="protein sequence ID" value="MZP43130.1"/>
    <property type="molecule type" value="Genomic_DNA"/>
</dbReference>
<gene>
    <name evidence="4" type="ORF">GTO89_08785</name>
</gene>
<dbReference type="InterPro" id="IPR015943">
    <property type="entry name" value="WD40/YVTN_repeat-like_dom_sf"/>
</dbReference>
<evidence type="ECO:0008006" key="6">
    <source>
        <dbReference type="Google" id="ProtNLM"/>
    </source>
</evidence>
<dbReference type="Gene3D" id="3.30.457.10">
    <property type="entry name" value="Copper amine oxidase-like, N-terminal domain"/>
    <property type="match status" value="2"/>
</dbReference>
<dbReference type="SUPFAM" id="SSF110296">
    <property type="entry name" value="Oligoxyloglucan reducing end-specific cellobiohydrolase"/>
    <property type="match status" value="1"/>
</dbReference>
<evidence type="ECO:0000259" key="2">
    <source>
        <dbReference type="Pfam" id="PF07833"/>
    </source>
</evidence>
<dbReference type="Gene3D" id="2.130.10.10">
    <property type="entry name" value="YVTN repeat-like/Quinoprotein amine dehydrogenase"/>
    <property type="match status" value="1"/>
</dbReference>
<name>A0A845LDX4_HELGE</name>
<keyword evidence="1" id="KW-0677">Repeat</keyword>
<feature type="domain" description="Copper amine oxidase-like N-terminal" evidence="2">
    <location>
        <begin position="351"/>
        <end position="457"/>
    </location>
</feature>
<dbReference type="OrthoDB" id="9816096at2"/>
<comment type="caution">
    <text evidence="4">The sequence shown here is derived from an EMBL/GenBank/DDBJ whole genome shotgun (WGS) entry which is preliminary data.</text>
</comment>
<dbReference type="InterPro" id="IPR036582">
    <property type="entry name" value="Mao_N_sf"/>
</dbReference>
<accession>A0A845LDX4</accession>
<dbReference type="RefSeq" id="WP_161261697.1">
    <property type="nucleotide sequence ID" value="NZ_JAFBDC010000005.1"/>
</dbReference>
<dbReference type="SUPFAM" id="SSF55383">
    <property type="entry name" value="Copper amine oxidase, domain N"/>
    <property type="match status" value="2"/>
</dbReference>
<protein>
    <recommendedName>
        <fullName evidence="6">Copper amine oxidase-like N-terminal domain-containing protein</fullName>
    </recommendedName>
</protein>
<keyword evidence="5" id="KW-1185">Reference proteome</keyword>
<dbReference type="AlphaFoldDB" id="A0A845LDX4"/>
<reference evidence="4 5" key="1">
    <citation type="submission" date="2020-01" db="EMBL/GenBank/DDBJ databases">
        <title>Whole genome sequence of Heliobacterium gestii DSM 11169.</title>
        <authorList>
            <person name="Kyndt J.A."/>
            <person name="Meyer T.E."/>
        </authorList>
    </citation>
    <scope>NUCLEOTIDE SEQUENCE [LARGE SCALE GENOMIC DNA]</scope>
    <source>
        <strain evidence="4 5">DSM 11169</strain>
    </source>
</reference>
<dbReference type="Pfam" id="PF07833">
    <property type="entry name" value="Cu_amine_oxidN1"/>
    <property type="match status" value="1"/>
</dbReference>
<sequence>MATRFLIQLFAMTIFFLSLVPAALASMEWRSTGPQTPAQVIKATKDLPPEQYYLLMDGKLYRANSDDAFTLLSNDKVWDTYVKDDGTLYALKGADKKSLTIEKWDNALQQWSKVCNAPEDTVHFAVASNGAVIFGINRPGTHIWKLNLTPAGDANWIQKSENGGYRFASTPDGIVFTREEQEVGNKRSTDYGSTWRTVQGAETFEQYYVSPNYREDDSVFAISGHGRVYKSTSRGEAWTDATDGIEQHPPFTALAFSPSFNQDQTLYVADKEGKLYISKDRAASWASINVHLPGGQTLTSLVILPNQKIVAGTDRGPVLLKDTTPASSKPPKTQKEPMSVTFTLGKDTYRINNDEWQMDALPYYKNDRLYVPVRYLSNGLGITDKNIQWNDETHEVTLTRGAQKVKLYTDKRVMLVNDKATLIDVYPEMTNDRLYLPMRWVAEAFGATVSWNAYDRAATLVYEKNAE</sequence>
<evidence type="ECO:0000256" key="1">
    <source>
        <dbReference type="ARBA" id="ARBA00022737"/>
    </source>
</evidence>
<dbReference type="Proteomes" id="UP000471031">
    <property type="component" value="Unassembled WGS sequence"/>
</dbReference>
<dbReference type="Pfam" id="PF15902">
    <property type="entry name" value="Sortilin-Vps10"/>
    <property type="match status" value="1"/>
</dbReference>
<evidence type="ECO:0000259" key="3">
    <source>
        <dbReference type="Pfam" id="PF15902"/>
    </source>
</evidence>
<organism evidence="4 5">
    <name type="scientific">Heliomicrobium gestii</name>
    <name type="common">Heliobacterium gestii</name>
    <dbReference type="NCBI Taxonomy" id="2699"/>
    <lineage>
        <taxon>Bacteria</taxon>
        <taxon>Bacillati</taxon>
        <taxon>Bacillota</taxon>
        <taxon>Clostridia</taxon>
        <taxon>Eubacteriales</taxon>
        <taxon>Heliobacteriaceae</taxon>
        <taxon>Heliomicrobium</taxon>
    </lineage>
</organism>
<dbReference type="InterPro" id="IPR031778">
    <property type="entry name" value="Sortilin_N"/>
</dbReference>
<proteinExistence type="predicted"/>
<evidence type="ECO:0000313" key="5">
    <source>
        <dbReference type="Proteomes" id="UP000471031"/>
    </source>
</evidence>